<accession>A0A080Z0F4</accession>
<evidence type="ECO:0000313" key="2">
    <source>
        <dbReference type="EMBL" id="ETO60115.1"/>
    </source>
</evidence>
<protein>
    <submittedName>
        <fullName evidence="2">Uncharacterized protein</fullName>
    </submittedName>
</protein>
<name>A0A080Z0F4_PHYNI</name>
<sequence>MLRQVSNGSKVHSTSRVDADDSRVNSTMLSNDRSVVLKTLIRRRADRKKIEERLVSTQNVTTGEIADEERRVKGRVARNEG</sequence>
<dbReference type="AlphaFoldDB" id="A0A080Z0F4"/>
<comment type="caution">
    <text evidence="2">The sequence shown here is derived from an EMBL/GenBank/DDBJ whole genome shotgun (WGS) entry which is preliminary data.</text>
</comment>
<gene>
    <name evidence="2" type="ORF">F444_21654</name>
</gene>
<feature type="region of interest" description="Disordered" evidence="1">
    <location>
        <begin position="1"/>
        <end position="25"/>
    </location>
</feature>
<dbReference type="Proteomes" id="UP000028582">
    <property type="component" value="Unassembled WGS sequence"/>
</dbReference>
<dbReference type="EMBL" id="ANJA01004002">
    <property type="protein sequence ID" value="ETO60115.1"/>
    <property type="molecule type" value="Genomic_DNA"/>
</dbReference>
<feature type="compositionally biased region" description="Polar residues" evidence="1">
    <location>
        <begin position="1"/>
        <end position="14"/>
    </location>
</feature>
<proteinExistence type="predicted"/>
<organism evidence="2 3">
    <name type="scientific">Phytophthora nicotianae P1976</name>
    <dbReference type="NCBI Taxonomy" id="1317066"/>
    <lineage>
        <taxon>Eukaryota</taxon>
        <taxon>Sar</taxon>
        <taxon>Stramenopiles</taxon>
        <taxon>Oomycota</taxon>
        <taxon>Peronosporomycetes</taxon>
        <taxon>Peronosporales</taxon>
        <taxon>Peronosporaceae</taxon>
        <taxon>Phytophthora</taxon>
    </lineage>
</organism>
<evidence type="ECO:0000256" key="1">
    <source>
        <dbReference type="SAM" id="MobiDB-lite"/>
    </source>
</evidence>
<evidence type="ECO:0000313" key="3">
    <source>
        <dbReference type="Proteomes" id="UP000028582"/>
    </source>
</evidence>
<reference evidence="2 3" key="1">
    <citation type="submission" date="2013-11" db="EMBL/GenBank/DDBJ databases">
        <title>The Genome Sequence of Phytophthora parasitica P1976.</title>
        <authorList>
            <consortium name="The Broad Institute Genomics Platform"/>
            <person name="Russ C."/>
            <person name="Tyler B."/>
            <person name="Panabieres F."/>
            <person name="Shan W."/>
            <person name="Tripathy S."/>
            <person name="Grunwald N."/>
            <person name="Machado M."/>
            <person name="Johnson C.S."/>
            <person name="Walker B."/>
            <person name="Young S."/>
            <person name="Zeng Q."/>
            <person name="Gargeya S."/>
            <person name="Fitzgerald M."/>
            <person name="Haas B."/>
            <person name="Abouelleil A."/>
            <person name="Allen A.W."/>
            <person name="Alvarado L."/>
            <person name="Arachchi H.M."/>
            <person name="Berlin A.M."/>
            <person name="Chapman S.B."/>
            <person name="Gainer-Dewar J."/>
            <person name="Goldberg J."/>
            <person name="Griggs A."/>
            <person name="Gujja S."/>
            <person name="Hansen M."/>
            <person name="Howarth C."/>
            <person name="Imamovic A."/>
            <person name="Ireland A."/>
            <person name="Larimer J."/>
            <person name="McCowan C."/>
            <person name="Murphy C."/>
            <person name="Pearson M."/>
            <person name="Poon T.W."/>
            <person name="Priest M."/>
            <person name="Roberts A."/>
            <person name="Saif S."/>
            <person name="Shea T."/>
            <person name="Sisk P."/>
            <person name="Sykes S."/>
            <person name="Wortman J."/>
            <person name="Nusbaum C."/>
            <person name="Birren B."/>
        </authorList>
    </citation>
    <scope>NUCLEOTIDE SEQUENCE [LARGE SCALE GENOMIC DNA]</scope>
    <source>
        <strain evidence="2 3">P1976</strain>
    </source>
</reference>